<evidence type="ECO:0000256" key="2">
    <source>
        <dbReference type="ARBA" id="ARBA00022801"/>
    </source>
</evidence>
<comment type="similarity">
    <text evidence="1">Belongs to the low molecular weight phosphotyrosine protein phosphatase family.</text>
</comment>
<feature type="active site" evidence="3">
    <location>
        <position position="15"/>
    </location>
</feature>
<dbReference type="CDD" id="cd16343">
    <property type="entry name" value="LMWPTP"/>
    <property type="match status" value="1"/>
</dbReference>
<dbReference type="PANTHER" id="PTHR47439:SF1">
    <property type="entry name" value="ACID PHOSPHATASE"/>
    <property type="match status" value="1"/>
</dbReference>
<accession>A0A450UNT5</accession>
<evidence type="ECO:0000313" key="5">
    <source>
        <dbReference type="EMBL" id="VFJ94201.1"/>
    </source>
</evidence>
<organism evidence="5">
    <name type="scientific">Candidatus Kentrum sp. LFY</name>
    <dbReference type="NCBI Taxonomy" id="2126342"/>
    <lineage>
        <taxon>Bacteria</taxon>
        <taxon>Pseudomonadati</taxon>
        <taxon>Pseudomonadota</taxon>
        <taxon>Gammaproteobacteria</taxon>
        <taxon>Candidatus Kentrum</taxon>
    </lineage>
</organism>
<dbReference type="PANTHER" id="PTHR47439">
    <property type="entry name" value="LOW MOLECULAR WEIGHT PHOSPHOTYROSINE PROTEIN PHOSPHATASE-RELATED"/>
    <property type="match status" value="1"/>
</dbReference>
<proteinExistence type="inferred from homology"/>
<dbReference type="PRINTS" id="PR00719">
    <property type="entry name" value="LMWPTPASE"/>
</dbReference>
<keyword evidence="2" id="KW-0378">Hydrolase</keyword>
<dbReference type="SMART" id="SM00226">
    <property type="entry name" value="LMWPc"/>
    <property type="match status" value="1"/>
</dbReference>
<name>A0A450UNT5_9GAMM</name>
<dbReference type="SUPFAM" id="SSF52788">
    <property type="entry name" value="Phosphotyrosine protein phosphatases I"/>
    <property type="match status" value="1"/>
</dbReference>
<dbReference type="Pfam" id="PF01451">
    <property type="entry name" value="LMWPc"/>
    <property type="match status" value="1"/>
</dbReference>
<feature type="active site" description="Nucleophile" evidence="3">
    <location>
        <position position="9"/>
    </location>
</feature>
<dbReference type="InterPro" id="IPR052995">
    <property type="entry name" value="LMW-PTP"/>
</dbReference>
<dbReference type="EMBL" id="CAADFF010000055">
    <property type="protein sequence ID" value="VFJ94201.1"/>
    <property type="molecule type" value="Genomic_DNA"/>
</dbReference>
<evidence type="ECO:0000259" key="4">
    <source>
        <dbReference type="SMART" id="SM00226"/>
    </source>
</evidence>
<evidence type="ECO:0000256" key="1">
    <source>
        <dbReference type="ARBA" id="ARBA00011063"/>
    </source>
</evidence>
<evidence type="ECO:0000256" key="3">
    <source>
        <dbReference type="PIRSR" id="PIRSR617867-1"/>
    </source>
</evidence>
<feature type="domain" description="Phosphotyrosine protein phosphatase I" evidence="4">
    <location>
        <begin position="3"/>
        <end position="154"/>
    </location>
</feature>
<dbReference type="InterPro" id="IPR017867">
    <property type="entry name" value="Tyr_phospatase_low_mol_wt"/>
</dbReference>
<dbReference type="GO" id="GO:0004725">
    <property type="term" value="F:protein tyrosine phosphatase activity"/>
    <property type="evidence" value="ECO:0007669"/>
    <property type="project" value="InterPro"/>
</dbReference>
<sequence>MVTKVLFVCLGNICRSKAAQGIMTSLIERNRLGNKMVCDSAGIIDANVGAPPDSRMKHHAGARGVELFGVARQFDPATDFDEFDYIVTMDEHNHAHIRALARFTPEYLSKLHEMVDFCRKIDAREVPDPYYGGEDGFEKVLDILEDACSGFLEHLSRKSVRYDHVAKLHLEPTKR</sequence>
<dbReference type="InterPro" id="IPR036196">
    <property type="entry name" value="Ptyr_pPase_sf"/>
</dbReference>
<protein>
    <submittedName>
        <fullName evidence="5">Protein-tyrosine phosphatase</fullName>
    </submittedName>
</protein>
<dbReference type="InterPro" id="IPR023485">
    <property type="entry name" value="Ptyr_pPase"/>
</dbReference>
<dbReference type="AlphaFoldDB" id="A0A450UNT5"/>
<reference evidence="5" key="1">
    <citation type="submission" date="2019-02" db="EMBL/GenBank/DDBJ databases">
        <authorList>
            <person name="Gruber-Vodicka R. H."/>
            <person name="Seah K. B. B."/>
        </authorList>
    </citation>
    <scope>NUCLEOTIDE SEQUENCE</scope>
    <source>
        <strain evidence="5">BECK_M7</strain>
    </source>
</reference>
<feature type="active site" description="Proton donor" evidence="3">
    <location>
        <position position="128"/>
    </location>
</feature>
<gene>
    <name evidence="5" type="ORF">BECKLFY1418B_GA0070995_10556</name>
</gene>
<dbReference type="Gene3D" id="3.40.50.2300">
    <property type="match status" value="1"/>
</dbReference>